<evidence type="ECO:0000313" key="5">
    <source>
        <dbReference type="Proteomes" id="UP000186026"/>
    </source>
</evidence>
<feature type="domain" description="D-isomer specific 2-hydroxyacid dehydrogenase NAD-binding" evidence="3">
    <location>
        <begin position="102"/>
        <end position="271"/>
    </location>
</feature>
<dbReference type="PROSITE" id="PS00671">
    <property type="entry name" value="D_2_HYDROXYACID_DH_3"/>
    <property type="match status" value="1"/>
</dbReference>
<dbReference type="OrthoDB" id="9805416at2"/>
<dbReference type="Pfam" id="PF02826">
    <property type="entry name" value="2-Hacid_dh_C"/>
    <property type="match status" value="1"/>
</dbReference>
<protein>
    <submittedName>
        <fullName evidence="4">Glyoxylate/hydroxypyruvate reductase A</fullName>
    </submittedName>
</protein>
<evidence type="ECO:0000256" key="2">
    <source>
        <dbReference type="ARBA" id="ARBA00023027"/>
    </source>
</evidence>
<keyword evidence="2" id="KW-0520">NAD</keyword>
<dbReference type="PANTHER" id="PTHR43333">
    <property type="entry name" value="2-HACID_DH_C DOMAIN-CONTAINING PROTEIN"/>
    <property type="match status" value="1"/>
</dbReference>
<dbReference type="Proteomes" id="UP000186026">
    <property type="component" value="Unassembled WGS sequence"/>
</dbReference>
<dbReference type="Gene3D" id="3.40.50.720">
    <property type="entry name" value="NAD(P)-binding Rossmann-like Domain"/>
    <property type="match status" value="2"/>
</dbReference>
<evidence type="ECO:0000259" key="3">
    <source>
        <dbReference type="Pfam" id="PF02826"/>
    </source>
</evidence>
<dbReference type="SUPFAM" id="SSF52283">
    <property type="entry name" value="Formate/glycerate dehydrogenase catalytic domain-like"/>
    <property type="match status" value="1"/>
</dbReference>
<gene>
    <name evidence="4" type="ORF">SAMN05421761_10423</name>
</gene>
<evidence type="ECO:0000313" key="4">
    <source>
        <dbReference type="EMBL" id="SIS75915.1"/>
    </source>
</evidence>
<dbReference type="RefSeq" id="WP_076499526.1">
    <property type="nucleotide sequence ID" value="NZ_FTOP01000004.1"/>
</dbReference>
<dbReference type="InterPro" id="IPR006140">
    <property type="entry name" value="D-isomer_DH_NAD-bd"/>
</dbReference>
<dbReference type="InterPro" id="IPR029753">
    <property type="entry name" value="D-isomer_DH_CS"/>
</dbReference>
<dbReference type="AlphaFoldDB" id="A0A1N7LPX7"/>
<proteinExistence type="predicted"/>
<keyword evidence="1" id="KW-0560">Oxidoreductase</keyword>
<dbReference type="GO" id="GO:0016616">
    <property type="term" value="F:oxidoreductase activity, acting on the CH-OH group of donors, NAD or NADP as acceptor"/>
    <property type="evidence" value="ECO:0007669"/>
    <property type="project" value="UniProtKB-ARBA"/>
</dbReference>
<evidence type="ECO:0000256" key="1">
    <source>
        <dbReference type="ARBA" id="ARBA00023002"/>
    </source>
</evidence>
<organism evidence="4 5">
    <name type="scientific">Belliella pelovolcani</name>
    <dbReference type="NCBI Taxonomy" id="529505"/>
    <lineage>
        <taxon>Bacteria</taxon>
        <taxon>Pseudomonadati</taxon>
        <taxon>Bacteroidota</taxon>
        <taxon>Cytophagia</taxon>
        <taxon>Cytophagales</taxon>
        <taxon>Cyclobacteriaceae</taxon>
        <taxon>Belliella</taxon>
    </lineage>
</organism>
<keyword evidence="4" id="KW-0670">Pyruvate</keyword>
<name>A0A1N7LPX7_9BACT</name>
<dbReference type="CDD" id="cd12164">
    <property type="entry name" value="GDH_like_2"/>
    <property type="match status" value="1"/>
</dbReference>
<keyword evidence="5" id="KW-1185">Reference proteome</keyword>
<dbReference type="STRING" id="529505.SAMN05421761_10423"/>
<sequence length="306" mass="34869">MGLAIISPGRDPEAWIENIKELDAEIDIQVYPNIVRKEDVEAVMLWNHPKGLLSEFPNLKLICSMGAGVDHILSDDSIPAHLPITRIIDERLTISMTNYVVMGVLNYHRQYLRYQEQQAKKVWDMSSPEIEINVGVLGVGELGGDVIEKLRLMKFNVAGYGNSPKKDLQYPYYYGEQLDEFLSQVNMIICLLPLTPQTENFLDKDFFNRCKPGSYIINVARGKHLVEEDLLEAIEEDQISGAMLDVFLNEPLPEEHPFWINDRIMVTPHIASVTNPSAAAPQILSNYYRLLNQKPLVNVIDRNRGY</sequence>
<dbReference type="EMBL" id="FTOP01000004">
    <property type="protein sequence ID" value="SIS75915.1"/>
    <property type="molecule type" value="Genomic_DNA"/>
</dbReference>
<dbReference type="GO" id="GO:0051287">
    <property type="term" value="F:NAD binding"/>
    <property type="evidence" value="ECO:0007669"/>
    <property type="project" value="InterPro"/>
</dbReference>
<accession>A0A1N7LPX7</accession>
<dbReference type="PANTHER" id="PTHR43333:SF1">
    <property type="entry name" value="D-ISOMER SPECIFIC 2-HYDROXYACID DEHYDROGENASE NAD-BINDING DOMAIN-CONTAINING PROTEIN"/>
    <property type="match status" value="1"/>
</dbReference>
<dbReference type="SUPFAM" id="SSF51735">
    <property type="entry name" value="NAD(P)-binding Rossmann-fold domains"/>
    <property type="match status" value="1"/>
</dbReference>
<reference evidence="5" key="1">
    <citation type="submission" date="2017-01" db="EMBL/GenBank/DDBJ databases">
        <authorList>
            <person name="Varghese N."/>
            <person name="Submissions S."/>
        </authorList>
    </citation>
    <scope>NUCLEOTIDE SEQUENCE [LARGE SCALE GENOMIC DNA]</scope>
    <source>
        <strain evidence="5">DSM 46698</strain>
    </source>
</reference>
<dbReference type="InterPro" id="IPR036291">
    <property type="entry name" value="NAD(P)-bd_dom_sf"/>
</dbReference>